<dbReference type="eggNOG" id="KOG1192">
    <property type="taxonomic scope" value="Eukaryota"/>
</dbReference>
<accession>A0A251QKZ5</accession>
<name>A0A251QKZ5_PRUPE</name>
<sequence>MNFATDIAKEIGLMSISFRTISASCYWSYFGIPKLIEASELPFKESEMDILITSVPGMEDILLRRDLPGFCRTSNVAADKTLQFVIRQSQGNVRADSLIVNTFEELEAPALYHIRDHIPNTYAIGSLHTHLSSRLASIKGTAPIASNSLWEEDRSCMAWLDAQPPKSVLHVSFGSITVMTRDELMEIWYGLVWFLWVMRPDSVVGDGGEGQAPEELLAGTRERGYMVGWAPPEEVLKHQAIGGFWTEWLENIGEHSRWGDNDVLILFC</sequence>
<dbReference type="PANTHER" id="PTHR11926:SF1392">
    <property type="entry name" value="GLYCOSYLTRANSFERASE"/>
    <property type="match status" value="1"/>
</dbReference>
<dbReference type="AlphaFoldDB" id="A0A251QKZ5"/>
<organism evidence="2 3">
    <name type="scientific">Prunus persica</name>
    <name type="common">Peach</name>
    <name type="synonym">Amygdalus persica</name>
    <dbReference type="NCBI Taxonomy" id="3760"/>
    <lineage>
        <taxon>Eukaryota</taxon>
        <taxon>Viridiplantae</taxon>
        <taxon>Streptophyta</taxon>
        <taxon>Embryophyta</taxon>
        <taxon>Tracheophyta</taxon>
        <taxon>Spermatophyta</taxon>
        <taxon>Magnoliopsida</taxon>
        <taxon>eudicotyledons</taxon>
        <taxon>Gunneridae</taxon>
        <taxon>Pentapetalae</taxon>
        <taxon>rosids</taxon>
        <taxon>fabids</taxon>
        <taxon>Rosales</taxon>
        <taxon>Rosaceae</taxon>
        <taxon>Amygdaloideae</taxon>
        <taxon>Amygdaleae</taxon>
        <taxon>Prunus</taxon>
    </lineage>
</organism>
<keyword evidence="3" id="KW-1185">Reference proteome</keyword>
<comment type="similarity">
    <text evidence="1">Belongs to the UDP-glycosyltransferase family.</text>
</comment>
<dbReference type="SUPFAM" id="SSF53756">
    <property type="entry name" value="UDP-Glycosyltransferase/glycogen phosphorylase"/>
    <property type="match status" value="1"/>
</dbReference>
<evidence type="ECO:0000313" key="3">
    <source>
        <dbReference type="Proteomes" id="UP000006882"/>
    </source>
</evidence>
<dbReference type="Gramene" id="ONI24496">
    <property type="protein sequence ID" value="ONI24496"/>
    <property type="gene ID" value="PRUPE_2G243700"/>
</dbReference>
<dbReference type="Proteomes" id="UP000006882">
    <property type="component" value="Chromosome G2"/>
</dbReference>
<protein>
    <submittedName>
        <fullName evidence="2">Uncharacterized protein</fullName>
    </submittedName>
</protein>
<dbReference type="STRING" id="3760.A0A251QKZ5"/>
<dbReference type="EMBL" id="CM007652">
    <property type="protein sequence ID" value="ONI24496.1"/>
    <property type="molecule type" value="Genomic_DNA"/>
</dbReference>
<evidence type="ECO:0000256" key="1">
    <source>
        <dbReference type="ARBA" id="ARBA00009995"/>
    </source>
</evidence>
<dbReference type="Gene3D" id="3.40.50.2000">
    <property type="entry name" value="Glycogen Phosphorylase B"/>
    <property type="match status" value="2"/>
</dbReference>
<gene>
    <name evidence="2" type="ORF">PRUPE_2G243700</name>
</gene>
<proteinExistence type="inferred from homology"/>
<dbReference type="PANTHER" id="PTHR11926">
    <property type="entry name" value="GLUCOSYL/GLUCURONOSYL TRANSFERASES"/>
    <property type="match status" value="1"/>
</dbReference>
<reference evidence="2 3" key="1">
    <citation type="journal article" date="2013" name="Nat. Genet.">
        <title>The high-quality draft genome of peach (Prunus persica) identifies unique patterns of genetic diversity, domestication and genome evolution.</title>
        <authorList>
            <consortium name="International Peach Genome Initiative"/>
            <person name="Verde I."/>
            <person name="Abbott A.G."/>
            <person name="Scalabrin S."/>
            <person name="Jung S."/>
            <person name="Shu S."/>
            <person name="Marroni F."/>
            <person name="Zhebentyayeva T."/>
            <person name="Dettori M.T."/>
            <person name="Grimwood J."/>
            <person name="Cattonaro F."/>
            <person name="Zuccolo A."/>
            <person name="Rossini L."/>
            <person name="Jenkins J."/>
            <person name="Vendramin E."/>
            <person name="Meisel L.A."/>
            <person name="Decroocq V."/>
            <person name="Sosinski B."/>
            <person name="Prochnik S."/>
            <person name="Mitros T."/>
            <person name="Policriti A."/>
            <person name="Cipriani G."/>
            <person name="Dondini L."/>
            <person name="Ficklin S."/>
            <person name="Goodstein D.M."/>
            <person name="Xuan P."/>
            <person name="Del Fabbro C."/>
            <person name="Aramini V."/>
            <person name="Copetti D."/>
            <person name="Gonzalez S."/>
            <person name="Horner D.S."/>
            <person name="Falchi R."/>
            <person name="Lucas S."/>
            <person name="Mica E."/>
            <person name="Maldonado J."/>
            <person name="Lazzari B."/>
            <person name="Bielenberg D."/>
            <person name="Pirona R."/>
            <person name="Miculan M."/>
            <person name="Barakat A."/>
            <person name="Testolin R."/>
            <person name="Stella A."/>
            <person name="Tartarini S."/>
            <person name="Tonutti P."/>
            <person name="Arus P."/>
            <person name="Orellana A."/>
            <person name="Wells C."/>
            <person name="Main D."/>
            <person name="Vizzotto G."/>
            <person name="Silva H."/>
            <person name="Salamini F."/>
            <person name="Schmutz J."/>
            <person name="Morgante M."/>
            <person name="Rokhsar D.S."/>
        </authorList>
    </citation>
    <scope>NUCLEOTIDE SEQUENCE [LARGE SCALE GENOMIC DNA]</scope>
    <source>
        <strain evidence="3">cv. Nemared</strain>
    </source>
</reference>
<evidence type="ECO:0000313" key="2">
    <source>
        <dbReference type="EMBL" id="ONI24496.1"/>
    </source>
</evidence>